<comment type="caution">
    <text evidence="1">The sequence shown here is derived from an EMBL/GenBank/DDBJ whole genome shotgun (WGS) entry which is preliminary data.</text>
</comment>
<sequence>MYADDTTLHIAGNNPHDVIYHLQSAMDRLLKWLEINRLVLNVGKTKLMFIGSSRKLNFIKRDEINVTVKGKTLEIVDSAKILGMQIDSQLKFHKHVESISQKISGKIGFLRRLKASIPRKELSLLFKALVNPHFDYCSSVWSGASAANNDKLFKLQKTRGLRMICNAPWNAPSKDLFSELDWMPLPELLVGNDCKMLYKCMNDQAPNYLCKCFTLFDNNIYSTRQWTSKTLMLPRCKTSM</sequence>
<dbReference type="EMBL" id="JAIZAY010000013">
    <property type="protein sequence ID" value="KAJ8031031.1"/>
    <property type="molecule type" value="Genomic_DNA"/>
</dbReference>
<reference evidence="1" key="1">
    <citation type="submission" date="2021-10" db="EMBL/GenBank/DDBJ databases">
        <title>Tropical sea cucumber genome reveals ecological adaptation and Cuvierian tubules defense mechanism.</title>
        <authorList>
            <person name="Chen T."/>
        </authorList>
    </citation>
    <scope>NUCLEOTIDE SEQUENCE</scope>
    <source>
        <strain evidence="1">Nanhai2018</strain>
        <tissue evidence="1">Muscle</tissue>
    </source>
</reference>
<keyword evidence="2" id="KW-1185">Reference proteome</keyword>
<protein>
    <submittedName>
        <fullName evidence="1">RNA-directed DNA polymerase from mobile element jockey</fullName>
    </submittedName>
</protein>
<organism evidence="1 2">
    <name type="scientific">Holothuria leucospilota</name>
    <name type="common">Black long sea cucumber</name>
    <name type="synonym">Mertensiothuria leucospilota</name>
    <dbReference type="NCBI Taxonomy" id="206669"/>
    <lineage>
        <taxon>Eukaryota</taxon>
        <taxon>Metazoa</taxon>
        <taxon>Echinodermata</taxon>
        <taxon>Eleutherozoa</taxon>
        <taxon>Echinozoa</taxon>
        <taxon>Holothuroidea</taxon>
        <taxon>Aspidochirotacea</taxon>
        <taxon>Aspidochirotida</taxon>
        <taxon>Holothuriidae</taxon>
        <taxon>Holothuria</taxon>
    </lineage>
</organism>
<gene>
    <name evidence="1" type="ORF">HOLleu_27623</name>
</gene>
<dbReference type="PANTHER" id="PTHR33332">
    <property type="entry name" value="REVERSE TRANSCRIPTASE DOMAIN-CONTAINING PROTEIN"/>
    <property type="match status" value="1"/>
</dbReference>
<keyword evidence="1" id="KW-0808">Transferase</keyword>
<dbReference type="OrthoDB" id="5947836at2759"/>
<name>A0A9Q1BQN9_HOLLE</name>
<evidence type="ECO:0000313" key="1">
    <source>
        <dbReference type="EMBL" id="KAJ8031031.1"/>
    </source>
</evidence>
<proteinExistence type="predicted"/>
<evidence type="ECO:0000313" key="2">
    <source>
        <dbReference type="Proteomes" id="UP001152320"/>
    </source>
</evidence>
<dbReference type="GO" id="GO:0003964">
    <property type="term" value="F:RNA-directed DNA polymerase activity"/>
    <property type="evidence" value="ECO:0007669"/>
    <property type="project" value="UniProtKB-KW"/>
</dbReference>
<accession>A0A9Q1BQN9</accession>
<keyword evidence="1" id="KW-0695">RNA-directed DNA polymerase</keyword>
<keyword evidence="1" id="KW-0548">Nucleotidyltransferase</keyword>
<dbReference type="Proteomes" id="UP001152320">
    <property type="component" value="Chromosome 13"/>
</dbReference>
<dbReference type="AlphaFoldDB" id="A0A9Q1BQN9"/>